<evidence type="ECO:0000313" key="2">
    <source>
        <dbReference type="Proteomes" id="UP001583177"/>
    </source>
</evidence>
<keyword evidence="2" id="KW-1185">Reference proteome</keyword>
<protein>
    <submittedName>
        <fullName evidence="1">Uncharacterized protein</fullName>
    </submittedName>
</protein>
<proteinExistence type="predicted"/>
<sequence length="182" mass="20885">MADQQQPGTPTKQDDGDYRICTRCHRRIPLAGFTRSAAESDSDNFNLKLMTTCNYCALRQRNQRALGKYEDKDIPKTDRKTHVLTEAQTGRWTRHRWKIQVLGPEGPSNNFNQVASCAMSTHLKPPRHHQRLKAFRLTWNRFKTCNNCACTLKGAPLLSPEEFLEWYGAELHNELAPSLATQ</sequence>
<comment type="caution">
    <text evidence="1">The sequence shown here is derived from an EMBL/GenBank/DDBJ whole genome shotgun (WGS) entry which is preliminary data.</text>
</comment>
<evidence type="ECO:0000313" key="1">
    <source>
        <dbReference type="EMBL" id="KAL1868904.1"/>
    </source>
</evidence>
<dbReference type="EMBL" id="JAWRVE010000043">
    <property type="protein sequence ID" value="KAL1868904.1"/>
    <property type="molecule type" value="Genomic_DNA"/>
</dbReference>
<reference evidence="1 2" key="1">
    <citation type="journal article" date="2024" name="IMA Fungus">
        <title>IMA Genome - F19 : A genome assembly and annotation guide to empower mycologists, including annotated draft genome sequences of Ceratocystis pirilliformis, Diaporthe australafricana, Fusarium ophioides, Paecilomyces lecythidis, and Sporothrix stenoceras.</title>
        <authorList>
            <person name="Aylward J."/>
            <person name="Wilson A.M."/>
            <person name="Visagie C.M."/>
            <person name="Spraker J."/>
            <person name="Barnes I."/>
            <person name="Buitendag C."/>
            <person name="Ceriani C."/>
            <person name="Del Mar Angel L."/>
            <person name="du Plessis D."/>
            <person name="Fuchs T."/>
            <person name="Gasser K."/>
            <person name="Kramer D."/>
            <person name="Li W."/>
            <person name="Munsamy K."/>
            <person name="Piso A."/>
            <person name="Price J.L."/>
            <person name="Sonnekus B."/>
            <person name="Thomas C."/>
            <person name="van der Nest A."/>
            <person name="van Dijk A."/>
            <person name="van Heerden A."/>
            <person name="van Vuuren N."/>
            <person name="Yilmaz N."/>
            <person name="Duong T.A."/>
            <person name="van der Merwe N.A."/>
            <person name="Wingfield M.J."/>
            <person name="Wingfield B.D."/>
        </authorList>
    </citation>
    <scope>NUCLEOTIDE SEQUENCE [LARGE SCALE GENOMIC DNA]</scope>
    <source>
        <strain evidence="1 2">CMW 18300</strain>
    </source>
</reference>
<gene>
    <name evidence="1" type="ORF">Daus18300_005740</name>
</gene>
<name>A0ABR3WZB8_9PEZI</name>
<accession>A0ABR3WZB8</accession>
<organism evidence="1 2">
    <name type="scientific">Diaporthe australafricana</name>
    <dbReference type="NCBI Taxonomy" id="127596"/>
    <lineage>
        <taxon>Eukaryota</taxon>
        <taxon>Fungi</taxon>
        <taxon>Dikarya</taxon>
        <taxon>Ascomycota</taxon>
        <taxon>Pezizomycotina</taxon>
        <taxon>Sordariomycetes</taxon>
        <taxon>Sordariomycetidae</taxon>
        <taxon>Diaporthales</taxon>
        <taxon>Diaporthaceae</taxon>
        <taxon>Diaporthe</taxon>
    </lineage>
</organism>
<dbReference type="Proteomes" id="UP001583177">
    <property type="component" value="Unassembled WGS sequence"/>
</dbReference>